<protein>
    <submittedName>
        <fullName evidence="1">LysR family transcriptional regulator</fullName>
    </submittedName>
</protein>
<proteinExistence type="predicted"/>
<dbReference type="EMBL" id="FCOC02000001">
    <property type="protein sequence ID" value="SAL09433.1"/>
    <property type="molecule type" value="Genomic_DNA"/>
</dbReference>
<accession>A0A158EPM5</accession>
<dbReference type="SUPFAM" id="SSF53850">
    <property type="entry name" value="Periplasmic binding protein-like II"/>
    <property type="match status" value="1"/>
</dbReference>
<dbReference type="Proteomes" id="UP000054893">
    <property type="component" value="Unassembled WGS sequence"/>
</dbReference>
<sequence>MASTPIRFAEMRSQLEAARAGMGISLLPCFLGDADPMLVRVPGSPVSHIGDVWLLTHGDTRRTKVSAQKWTSGSL</sequence>
<organism evidence="1 2">
    <name type="scientific">Caballeronia sordidicola</name>
    <name type="common">Burkholderia sordidicola</name>
    <dbReference type="NCBI Taxonomy" id="196367"/>
    <lineage>
        <taxon>Bacteria</taxon>
        <taxon>Pseudomonadati</taxon>
        <taxon>Pseudomonadota</taxon>
        <taxon>Betaproteobacteria</taxon>
        <taxon>Burkholderiales</taxon>
        <taxon>Burkholderiaceae</taxon>
        <taxon>Caballeronia</taxon>
    </lineage>
</organism>
<reference evidence="1 2" key="1">
    <citation type="submission" date="2016-01" db="EMBL/GenBank/DDBJ databases">
        <authorList>
            <person name="Oliw E.H."/>
        </authorList>
    </citation>
    <scope>NUCLEOTIDE SEQUENCE [LARGE SCALE GENOMIC DNA]</scope>
    <source>
        <strain evidence="1">LMG 22029</strain>
    </source>
</reference>
<gene>
    <name evidence="1" type="ORF">AWB64_00144</name>
</gene>
<evidence type="ECO:0000313" key="1">
    <source>
        <dbReference type="EMBL" id="SAL09433.1"/>
    </source>
</evidence>
<name>A0A158EPM5_CABSO</name>
<evidence type="ECO:0000313" key="2">
    <source>
        <dbReference type="Proteomes" id="UP000054893"/>
    </source>
</evidence>
<dbReference type="AlphaFoldDB" id="A0A158EPM5"/>